<dbReference type="PANTHER" id="PTHR11195:SF13">
    <property type="entry name" value="INVERTEBRATE-TYPE LYSOZYME 2-RELATED"/>
    <property type="match status" value="1"/>
</dbReference>
<keyword evidence="6" id="KW-0044">Antibiotic</keyword>
<dbReference type="EMBL" id="JABXBU010001863">
    <property type="protein sequence ID" value="KAF8781622.1"/>
    <property type="molecule type" value="Genomic_DNA"/>
</dbReference>
<evidence type="ECO:0000256" key="6">
    <source>
        <dbReference type="ARBA" id="ARBA00023022"/>
    </source>
</evidence>
<evidence type="ECO:0000256" key="9">
    <source>
        <dbReference type="PIRSR" id="PIRSR608597-3"/>
    </source>
</evidence>
<gene>
    <name evidence="11" type="ORF">HNY73_012000</name>
</gene>
<proteinExistence type="predicted"/>
<evidence type="ECO:0000256" key="5">
    <source>
        <dbReference type="ARBA" id="ARBA00022801"/>
    </source>
</evidence>
<dbReference type="GO" id="GO:0031640">
    <property type="term" value="P:killing of cells of another organism"/>
    <property type="evidence" value="ECO:0007669"/>
    <property type="project" value="UniProtKB-KW"/>
</dbReference>
<dbReference type="PROSITE" id="PS00018">
    <property type="entry name" value="EF_HAND_1"/>
    <property type="match status" value="1"/>
</dbReference>
<keyword evidence="10" id="KW-0732">Signal</keyword>
<keyword evidence="12" id="KW-1185">Reference proteome</keyword>
<feature type="disulfide bond" evidence="9">
    <location>
        <begin position="52"/>
        <end position="62"/>
    </location>
</feature>
<keyword evidence="4" id="KW-0081">Bacteriolytic enzyme</keyword>
<comment type="catalytic activity">
    <reaction evidence="1">
        <text>Hydrolysis of (1-&gt;4)-beta-linkages between N-acetylmuramic acid and N-acetyl-D-glucosamine residues in a peptidoglycan and between N-acetyl-D-glucosamine residues in chitodextrins.</text>
        <dbReference type="EC" id="3.2.1.17"/>
    </reaction>
</comment>
<dbReference type="SUPFAM" id="SSF53955">
    <property type="entry name" value="Lysozyme-like"/>
    <property type="match status" value="1"/>
</dbReference>
<evidence type="ECO:0000313" key="12">
    <source>
        <dbReference type="Proteomes" id="UP000807504"/>
    </source>
</evidence>
<dbReference type="Gene3D" id="1.10.530.10">
    <property type="match status" value="1"/>
</dbReference>
<evidence type="ECO:0000256" key="2">
    <source>
        <dbReference type="ARBA" id="ARBA00012732"/>
    </source>
</evidence>
<dbReference type="EC" id="3.2.1.17" evidence="2"/>
<protein>
    <recommendedName>
        <fullName evidence="2">lysozyme</fullName>
        <ecNumber evidence="2">3.2.1.17</ecNumber>
    </recommendedName>
</protein>
<keyword evidence="5" id="KW-0378">Hydrolase</keyword>
<name>A0A8T0EZ60_ARGBR</name>
<sequence>MSSTIKLLQVVFLAVLAVCVKAQYNDLIPEVDQRCMECLCYAGSHCDLTLKCHNPGGGNYYCGPYVISWAYWHEGGRPGDYGGPHDFETCLNNKTCAEQAVRGYMRVYGKDCDRSGTIDCYDFVRIHKLGAAGCKSDSILNTQFWKNFESCYGSFNNNNVMHSDQYW</sequence>
<accession>A0A8T0EZ60</accession>
<reference evidence="11" key="1">
    <citation type="journal article" date="2020" name="bioRxiv">
        <title>Chromosome-level reference genome of the European wasp spider Argiope bruennichi: a resource for studies on range expansion and evolutionary adaptation.</title>
        <authorList>
            <person name="Sheffer M.M."/>
            <person name="Hoppe A."/>
            <person name="Krehenwinkel H."/>
            <person name="Uhl G."/>
            <person name="Kuss A.W."/>
            <person name="Jensen L."/>
            <person name="Jensen C."/>
            <person name="Gillespie R.G."/>
            <person name="Hoff K.J."/>
            <person name="Prost S."/>
        </authorList>
    </citation>
    <scope>NUCLEOTIDE SEQUENCE</scope>
</reference>
<keyword evidence="8" id="KW-0326">Glycosidase</keyword>
<feature type="disulfide bond" evidence="9">
    <location>
        <begin position="40"/>
        <end position="46"/>
    </location>
</feature>
<evidence type="ECO:0000256" key="4">
    <source>
        <dbReference type="ARBA" id="ARBA00022638"/>
    </source>
</evidence>
<dbReference type="InterPro" id="IPR018247">
    <property type="entry name" value="EF_Hand_1_Ca_BS"/>
</dbReference>
<evidence type="ECO:0000313" key="11">
    <source>
        <dbReference type="EMBL" id="KAF8781622.1"/>
    </source>
</evidence>
<feature type="signal peptide" evidence="10">
    <location>
        <begin position="1"/>
        <end position="22"/>
    </location>
</feature>
<dbReference type="Proteomes" id="UP000807504">
    <property type="component" value="Unassembled WGS sequence"/>
</dbReference>
<dbReference type="GO" id="GO:0042742">
    <property type="term" value="P:defense response to bacterium"/>
    <property type="evidence" value="ECO:0007669"/>
    <property type="project" value="UniProtKB-KW"/>
</dbReference>
<feature type="chain" id="PRO_5035801890" description="lysozyme" evidence="10">
    <location>
        <begin position="23"/>
        <end position="167"/>
    </location>
</feature>
<keyword evidence="7 9" id="KW-1015">Disulfide bond</keyword>
<dbReference type="GO" id="GO:0003796">
    <property type="term" value="F:lysozyme activity"/>
    <property type="evidence" value="ECO:0007669"/>
    <property type="project" value="UniProtKB-EC"/>
</dbReference>
<dbReference type="CDD" id="cd16890">
    <property type="entry name" value="lyz_i"/>
    <property type="match status" value="1"/>
</dbReference>
<dbReference type="PROSITE" id="PS51909">
    <property type="entry name" value="LYSOZYME_I"/>
    <property type="match status" value="1"/>
</dbReference>
<evidence type="ECO:0000256" key="3">
    <source>
        <dbReference type="ARBA" id="ARBA00022529"/>
    </source>
</evidence>
<reference evidence="11" key="2">
    <citation type="submission" date="2020-06" db="EMBL/GenBank/DDBJ databases">
        <authorList>
            <person name="Sheffer M."/>
        </authorList>
    </citation>
    <scope>NUCLEOTIDE SEQUENCE</scope>
</reference>
<keyword evidence="3" id="KW-0929">Antimicrobial</keyword>
<comment type="caution">
    <text evidence="11">The sequence shown here is derived from an EMBL/GenBank/DDBJ whole genome shotgun (WGS) entry which is preliminary data.</text>
</comment>
<evidence type="ECO:0000256" key="1">
    <source>
        <dbReference type="ARBA" id="ARBA00000632"/>
    </source>
</evidence>
<evidence type="ECO:0000256" key="10">
    <source>
        <dbReference type="SAM" id="SignalP"/>
    </source>
</evidence>
<dbReference type="InterPro" id="IPR023346">
    <property type="entry name" value="Lysozyme-like_dom_sf"/>
</dbReference>
<dbReference type="InterPro" id="IPR008597">
    <property type="entry name" value="Invert_lysozyme"/>
</dbReference>
<evidence type="ECO:0000256" key="8">
    <source>
        <dbReference type="ARBA" id="ARBA00023295"/>
    </source>
</evidence>
<dbReference type="PANTHER" id="PTHR11195">
    <property type="entry name" value="DESTABILASE-RELATED"/>
    <property type="match status" value="1"/>
</dbReference>
<organism evidence="11 12">
    <name type="scientific">Argiope bruennichi</name>
    <name type="common">Wasp spider</name>
    <name type="synonym">Aranea bruennichi</name>
    <dbReference type="NCBI Taxonomy" id="94029"/>
    <lineage>
        <taxon>Eukaryota</taxon>
        <taxon>Metazoa</taxon>
        <taxon>Ecdysozoa</taxon>
        <taxon>Arthropoda</taxon>
        <taxon>Chelicerata</taxon>
        <taxon>Arachnida</taxon>
        <taxon>Araneae</taxon>
        <taxon>Araneomorphae</taxon>
        <taxon>Entelegynae</taxon>
        <taxon>Araneoidea</taxon>
        <taxon>Araneidae</taxon>
        <taxon>Argiope</taxon>
    </lineage>
</organism>
<feature type="disulfide bond" evidence="9">
    <location>
        <begin position="35"/>
        <end position="120"/>
    </location>
</feature>
<dbReference type="AlphaFoldDB" id="A0A8T0EZ60"/>
<feature type="disulfide bond" evidence="9">
    <location>
        <begin position="90"/>
        <end position="96"/>
    </location>
</feature>
<evidence type="ECO:0000256" key="7">
    <source>
        <dbReference type="ARBA" id="ARBA00023157"/>
    </source>
</evidence>
<dbReference type="Pfam" id="PF05497">
    <property type="entry name" value="Destabilase"/>
    <property type="match status" value="1"/>
</dbReference>